<proteinExistence type="predicted"/>
<organism evidence="1 2">
    <name type="scientific">Lacticaseibacillus paracasei subsp. paracasei CNCM I-4270</name>
    <dbReference type="NCBI Taxonomy" id="1256202"/>
    <lineage>
        <taxon>Bacteria</taxon>
        <taxon>Bacillati</taxon>
        <taxon>Bacillota</taxon>
        <taxon>Bacilli</taxon>
        <taxon>Lactobacillales</taxon>
        <taxon>Lactobacillaceae</taxon>
        <taxon>Lacticaseibacillus</taxon>
    </lineage>
</organism>
<accession>A0A8E0M7U6</accession>
<comment type="caution">
    <text evidence="1">The sequence shown here is derived from an EMBL/GenBank/DDBJ whole genome shotgun (WGS) entry which is preliminary data.</text>
</comment>
<evidence type="ECO:0000313" key="2">
    <source>
        <dbReference type="Proteomes" id="UP000014249"/>
    </source>
</evidence>
<dbReference type="InterPro" id="IPR008878">
    <property type="entry name" value="Transposase_IS66_Orf2"/>
</dbReference>
<dbReference type="NCBIfam" id="NF033819">
    <property type="entry name" value="IS66_TnpB"/>
    <property type="match status" value="1"/>
</dbReference>
<protein>
    <recommendedName>
        <fullName evidence="3">Transposase</fullName>
    </recommendedName>
</protein>
<dbReference type="Proteomes" id="UP000014249">
    <property type="component" value="Unassembled WGS sequence"/>
</dbReference>
<sequence length="88" mass="10397">MIPDLSKANIYIVCGHTDLREGIDGLAARLQKSTRWMCSTMHYSSFEAFVRIVSRYLYWTKSGFLLLYKRFENGYMQWPRDRSDTFGV</sequence>
<evidence type="ECO:0000313" key="1">
    <source>
        <dbReference type="EMBL" id="EPC49948.1"/>
    </source>
</evidence>
<evidence type="ECO:0008006" key="3">
    <source>
        <dbReference type="Google" id="ProtNLM"/>
    </source>
</evidence>
<dbReference type="AlphaFoldDB" id="A0A8E0M7U6"/>
<dbReference type="Pfam" id="PF05717">
    <property type="entry name" value="TnpB_IS66"/>
    <property type="match status" value="1"/>
</dbReference>
<gene>
    <name evidence="1" type="ORF">Lpp77_15962</name>
</gene>
<name>A0A8E0M7U6_LACPA</name>
<reference evidence="1 2" key="1">
    <citation type="journal article" date="2013" name="PLoS ONE">
        <title>Lactobacillus paracasei comparative genomics: towards species pan-genome definition and exploitation of diversity.</title>
        <authorList>
            <person name="Smokvina T."/>
            <person name="Wels M."/>
            <person name="Polka J."/>
            <person name="Chervaux C."/>
            <person name="Brisse S."/>
            <person name="Boekhorst J."/>
            <person name="van Hylckama Vlieg J.E."/>
            <person name="Siezen R.J."/>
        </authorList>
    </citation>
    <scope>NUCLEOTIDE SEQUENCE [LARGE SCALE GENOMIC DNA]</scope>
    <source>
        <strain evidence="1 2">CNCM I-4270</strain>
    </source>
</reference>
<dbReference type="EMBL" id="ANJX01000430">
    <property type="protein sequence ID" value="EPC49948.1"/>
    <property type="molecule type" value="Genomic_DNA"/>
</dbReference>